<dbReference type="Gene3D" id="3.30.420.40">
    <property type="match status" value="1"/>
</dbReference>
<dbReference type="InterPro" id="IPR056546">
    <property type="entry name" value="MreB_MamK-like"/>
</dbReference>
<dbReference type="PANTHER" id="PTHR42749:SF1">
    <property type="entry name" value="CELL SHAPE-DETERMINING PROTEIN MREB"/>
    <property type="match status" value="1"/>
</dbReference>
<evidence type="ECO:0000256" key="1">
    <source>
        <dbReference type="ARBA" id="ARBA00004496"/>
    </source>
</evidence>
<gene>
    <name evidence="5" type="ORF">SAMN05216260_10681</name>
</gene>
<evidence type="ECO:0000256" key="4">
    <source>
        <dbReference type="ARBA" id="ARBA00022840"/>
    </source>
</evidence>
<keyword evidence="4" id="KW-0067">ATP-binding</keyword>
<dbReference type="GO" id="GO:0005524">
    <property type="term" value="F:ATP binding"/>
    <property type="evidence" value="ECO:0007669"/>
    <property type="project" value="UniProtKB-KW"/>
</dbReference>
<keyword evidence="3" id="KW-0547">Nucleotide-binding</keyword>
<evidence type="ECO:0000256" key="2">
    <source>
        <dbReference type="ARBA" id="ARBA00022490"/>
    </source>
</evidence>
<proteinExistence type="predicted"/>
<keyword evidence="2" id="KW-0963">Cytoplasm</keyword>
<dbReference type="EMBL" id="FNAX01000006">
    <property type="protein sequence ID" value="SDF13377.1"/>
    <property type="molecule type" value="Genomic_DNA"/>
</dbReference>
<dbReference type="PANTHER" id="PTHR42749">
    <property type="entry name" value="CELL SHAPE-DETERMINING PROTEIN MREB"/>
    <property type="match status" value="1"/>
</dbReference>
<dbReference type="AlphaFoldDB" id="A0A1G7IKW9"/>
<dbReference type="Pfam" id="PF06723">
    <property type="entry name" value="MreB_Mbl"/>
    <property type="match status" value="1"/>
</dbReference>
<evidence type="ECO:0000313" key="6">
    <source>
        <dbReference type="Proteomes" id="UP000198614"/>
    </source>
</evidence>
<dbReference type="Proteomes" id="UP000198614">
    <property type="component" value="Unassembled WGS sequence"/>
</dbReference>
<accession>A0A1G7IKW9</accession>
<protein>
    <submittedName>
        <fullName evidence="5">Rod shape-determining protein MreB</fullName>
    </submittedName>
</protein>
<comment type="subcellular location">
    <subcellularLocation>
        <location evidence="1">Cytoplasm</location>
    </subcellularLocation>
</comment>
<sequence length="288" mass="29424">MTYDARVRVTTARRGTAWRALRSPGIALDLGSARTRIWTRGGPGAHTVLDVPTVSFGPAGDTGVLRPVARGAVVDPEGAARLLTRLLAPRVPRYARPVIVCATPVPGGPEHRAALAAALAGLRPRTVLAIDAVRALALAAGADLSRPLLVVDLGAQLTEVALLHGGVVTAARRIERGTADLGTADLGAGGDGGLTAGRLAARVGEAVADLLRDEPGHRAAEALGRGPLLGGGGALRAELVYRLARQLDTSVHPVPRPHTAAVRGAGEALLSARRHPALAAPVTPVHPT</sequence>
<evidence type="ECO:0000313" key="5">
    <source>
        <dbReference type="EMBL" id="SDF13377.1"/>
    </source>
</evidence>
<dbReference type="OrthoDB" id="4323471at2"/>
<reference evidence="5 6" key="1">
    <citation type="submission" date="2016-10" db="EMBL/GenBank/DDBJ databases">
        <authorList>
            <person name="de Groot N.N."/>
        </authorList>
    </citation>
    <scope>NUCLEOTIDE SEQUENCE [LARGE SCALE GENOMIC DNA]</scope>
    <source>
        <strain evidence="5 6">CGMCC 4.1859</strain>
    </source>
</reference>
<evidence type="ECO:0000256" key="3">
    <source>
        <dbReference type="ARBA" id="ARBA00022741"/>
    </source>
</evidence>
<name>A0A1G7IKW9_9ACTN</name>
<organism evidence="5 6">
    <name type="scientific">Streptomyces griseoaurantiacus</name>
    <dbReference type="NCBI Taxonomy" id="68213"/>
    <lineage>
        <taxon>Bacteria</taxon>
        <taxon>Bacillati</taxon>
        <taxon>Actinomycetota</taxon>
        <taxon>Actinomycetes</taxon>
        <taxon>Kitasatosporales</taxon>
        <taxon>Streptomycetaceae</taxon>
        <taxon>Streptomyces</taxon>
        <taxon>Streptomyces aurantiacus group</taxon>
    </lineage>
</organism>
<dbReference type="GO" id="GO:0005737">
    <property type="term" value="C:cytoplasm"/>
    <property type="evidence" value="ECO:0007669"/>
    <property type="project" value="UniProtKB-SubCell"/>
</dbReference>
<dbReference type="InterPro" id="IPR043129">
    <property type="entry name" value="ATPase_NBD"/>
</dbReference>
<dbReference type="SUPFAM" id="SSF53067">
    <property type="entry name" value="Actin-like ATPase domain"/>
    <property type="match status" value="1"/>
</dbReference>